<keyword evidence="7" id="KW-0547">Nucleotide-binding</keyword>
<dbReference type="GO" id="GO:0016787">
    <property type="term" value="F:hydrolase activity"/>
    <property type="evidence" value="ECO:0007669"/>
    <property type="project" value="UniProtKB-KW"/>
</dbReference>
<dbReference type="STRING" id="1423755.FC40_GL001045"/>
<dbReference type="GO" id="GO:0002949">
    <property type="term" value="P:tRNA threonylcarbamoyladenosine modification"/>
    <property type="evidence" value="ECO:0007669"/>
    <property type="project" value="InterPro"/>
</dbReference>
<dbReference type="EMBL" id="AZGD01000095">
    <property type="protein sequence ID" value="KRM18365.1"/>
    <property type="molecule type" value="Genomic_DNA"/>
</dbReference>
<keyword evidence="5" id="KW-0819">tRNA processing</keyword>
<evidence type="ECO:0000313" key="11">
    <source>
        <dbReference type="EMBL" id="KRM18365.1"/>
    </source>
</evidence>
<keyword evidence="4" id="KW-0963">Cytoplasm</keyword>
<dbReference type="GO" id="GO:0005524">
    <property type="term" value="F:ATP binding"/>
    <property type="evidence" value="ECO:0007669"/>
    <property type="project" value="UniProtKB-KW"/>
</dbReference>
<evidence type="ECO:0000256" key="10">
    <source>
        <dbReference type="ARBA" id="ARBA00032441"/>
    </source>
</evidence>
<dbReference type="PANTHER" id="PTHR33540">
    <property type="entry name" value="TRNA THREONYLCARBAMOYLADENOSINE BIOSYNTHESIS PROTEIN TSAE"/>
    <property type="match status" value="1"/>
</dbReference>
<name>A0A0R1WLJ0_9LACO</name>
<keyword evidence="6" id="KW-0479">Metal-binding</keyword>
<reference evidence="11 12" key="1">
    <citation type="journal article" date="2015" name="Genome Announc.">
        <title>Expanding the biotechnology potential of lactobacilli through comparative genomics of 213 strains and associated genera.</title>
        <authorList>
            <person name="Sun Z."/>
            <person name="Harris H.M."/>
            <person name="McCann A."/>
            <person name="Guo C."/>
            <person name="Argimon S."/>
            <person name="Zhang W."/>
            <person name="Yang X."/>
            <person name="Jeffery I.B."/>
            <person name="Cooney J.C."/>
            <person name="Kagawa T.F."/>
            <person name="Liu W."/>
            <person name="Song Y."/>
            <person name="Salvetti E."/>
            <person name="Wrobel A."/>
            <person name="Rasinkangas P."/>
            <person name="Parkhill J."/>
            <person name="Rea M.C."/>
            <person name="O'Sullivan O."/>
            <person name="Ritari J."/>
            <person name="Douillard F.P."/>
            <person name="Paul Ross R."/>
            <person name="Yang R."/>
            <person name="Briner A.E."/>
            <person name="Felis G.E."/>
            <person name="de Vos W.M."/>
            <person name="Barrangou R."/>
            <person name="Klaenhammer T.R."/>
            <person name="Caufield P.W."/>
            <person name="Cui Y."/>
            <person name="Zhang H."/>
            <person name="O'Toole P.W."/>
        </authorList>
    </citation>
    <scope>NUCLEOTIDE SEQUENCE [LARGE SCALE GENOMIC DNA]</scope>
    <source>
        <strain evidence="11 12">DSM 18933</strain>
    </source>
</reference>
<comment type="similarity">
    <text evidence="2">Belongs to the TsaE family.</text>
</comment>
<dbReference type="Gene3D" id="3.40.50.300">
    <property type="entry name" value="P-loop containing nucleotide triphosphate hydrolases"/>
    <property type="match status" value="1"/>
</dbReference>
<dbReference type="eggNOG" id="COG0802">
    <property type="taxonomic scope" value="Bacteria"/>
</dbReference>
<keyword evidence="11" id="KW-0378">Hydrolase</keyword>
<protein>
    <recommendedName>
        <fullName evidence="3">tRNA threonylcarbamoyladenosine biosynthesis protein TsaE</fullName>
    </recommendedName>
    <alternativeName>
        <fullName evidence="10">t(6)A37 threonylcarbamoyladenosine biosynthesis protein TsaE</fullName>
    </alternativeName>
</protein>
<evidence type="ECO:0000313" key="12">
    <source>
        <dbReference type="Proteomes" id="UP000051054"/>
    </source>
</evidence>
<dbReference type="InterPro" id="IPR003442">
    <property type="entry name" value="T6A_TsaE"/>
</dbReference>
<dbReference type="SUPFAM" id="SSF52540">
    <property type="entry name" value="P-loop containing nucleoside triphosphate hydrolases"/>
    <property type="match status" value="1"/>
</dbReference>
<dbReference type="OrthoDB" id="9815896at2"/>
<keyword evidence="9" id="KW-0460">Magnesium</keyword>
<dbReference type="InterPro" id="IPR027417">
    <property type="entry name" value="P-loop_NTPase"/>
</dbReference>
<dbReference type="Proteomes" id="UP000051054">
    <property type="component" value="Unassembled WGS sequence"/>
</dbReference>
<comment type="caution">
    <text evidence="11">The sequence shown here is derived from an EMBL/GenBank/DDBJ whole genome shotgun (WGS) entry which is preliminary data.</text>
</comment>
<evidence type="ECO:0000256" key="5">
    <source>
        <dbReference type="ARBA" id="ARBA00022694"/>
    </source>
</evidence>
<evidence type="ECO:0000256" key="9">
    <source>
        <dbReference type="ARBA" id="ARBA00022842"/>
    </source>
</evidence>
<dbReference type="AlphaFoldDB" id="A0A0R1WLJ0"/>
<organism evidence="11 12">
    <name type="scientific">Ligilactobacillus hayakitensis DSM 18933 = JCM 14209</name>
    <dbReference type="NCBI Taxonomy" id="1423755"/>
    <lineage>
        <taxon>Bacteria</taxon>
        <taxon>Bacillati</taxon>
        <taxon>Bacillota</taxon>
        <taxon>Bacilli</taxon>
        <taxon>Lactobacillales</taxon>
        <taxon>Lactobacillaceae</taxon>
        <taxon>Ligilactobacillus</taxon>
    </lineage>
</organism>
<dbReference type="NCBIfam" id="TIGR00150">
    <property type="entry name" value="T6A_YjeE"/>
    <property type="match status" value="1"/>
</dbReference>
<proteinExistence type="inferred from homology"/>
<dbReference type="GO" id="GO:0005737">
    <property type="term" value="C:cytoplasm"/>
    <property type="evidence" value="ECO:0007669"/>
    <property type="project" value="UniProtKB-SubCell"/>
</dbReference>
<evidence type="ECO:0000256" key="2">
    <source>
        <dbReference type="ARBA" id="ARBA00007599"/>
    </source>
</evidence>
<dbReference type="RefSeq" id="WP_025022091.1">
    <property type="nucleotide sequence ID" value="NZ_AZGD01000095.1"/>
</dbReference>
<evidence type="ECO:0000256" key="1">
    <source>
        <dbReference type="ARBA" id="ARBA00004496"/>
    </source>
</evidence>
<keyword evidence="8" id="KW-0067">ATP-binding</keyword>
<keyword evidence="12" id="KW-1185">Reference proteome</keyword>
<sequence length="151" mass="17159">MKELIINNAEEMMELGKKLAQQVCSGDVLLLDGDLGAGKTTFTKGLALGLGIKRNIKSPTFTLIREYRDGKLPLYHMDMYRLEETGAGDIGLDDYFNGDGVCVIEWSQFIDDELPSQYLIMHILKDENDFDKRYVTLEARGDQYQKIIDNI</sequence>
<evidence type="ECO:0000256" key="6">
    <source>
        <dbReference type="ARBA" id="ARBA00022723"/>
    </source>
</evidence>
<comment type="subcellular location">
    <subcellularLocation>
        <location evidence="1">Cytoplasm</location>
    </subcellularLocation>
</comment>
<accession>A0A0R1WLJ0</accession>
<dbReference type="GO" id="GO:0046872">
    <property type="term" value="F:metal ion binding"/>
    <property type="evidence" value="ECO:0007669"/>
    <property type="project" value="UniProtKB-KW"/>
</dbReference>
<evidence type="ECO:0000256" key="8">
    <source>
        <dbReference type="ARBA" id="ARBA00022840"/>
    </source>
</evidence>
<dbReference type="PANTHER" id="PTHR33540:SF2">
    <property type="entry name" value="TRNA THREONYLCARBAMOYLADENOSINE BIOSYNTHESIS PROTEIN TSAE"/>
    <property type="match status" value="1"/>
</dbReference>
<evidence type="ECO:0000256" key="4">
    <source>
        <dbReference type="ARBA" id="ARBA00022490"/>
    </source>
</evidence>
<evidence type="ECO:0000256" key="3">
    <source>
        <dbReference type="ARBA" id="ARBA00019010"/>
    </source>
</evidence>
<evidence type="ECO:0000256" key="7">
    <source>
        <dbReference type="ARBA" id="ARBA00022741"/>
    </source>
</evidence>
<dbReference type="Pfam" id="PF02367">
    <property type="entry name" value="TsaE"/>
    <property type="match status" value="1"/>
</dbReference>
<gene>
    <name evidence="11" type="ORF">FC40_GL001045</name>
</gene>
<dbReference type="PATRIC" id="fig|1423755.3.peg.1102"/>